<evidence type="ECO:0000313" key="9">
    <source>
        <dbReference type="Proteomes" id="UP000078559"/>
    </source>
</evidence>
<dbReference type="OrthoDB" id="1470350at2759"/>
<evidence type="ECO:0000256" key="5">
    <source>
        <dbReference type="PIRSR" id="PIRSR602401-1"/>
    </source>
</evidence>
<dbReference type="PANTHER" id="PTHR24305">
    <property type="entry name" value="CYTOCHROME P450"/>
    <property type="match status" value="1"/>
</dbReference>
<dbReference type="SMR" id="A0A194W5I1"/>
<keyword evidence="6" id="KW-0503">Monooxygenase</keyword>
<dbReference type="InterPro" id="IPR017972">
    <property type="entry name" value="Cyt_P450_CS"/>
</dbReference>
<reference evidence="8" key="1">
    <citation type="submission" date="2014-12" db="EMBL/GenBank/DDBJ databases">
        <title>Genome Sequence of Valsa Canker Pathogens Uncovers a Specific Adaption of Colonization on Woody Bark.</title>
        <authorList>
            <person name="Yin Z."/>
            <person name="Liu H."/>
            <person name="Gao X."/>
            <person name="Li Z."/>
            <person name="Song N."/>
            <person name="Ke X."/>
            <person name="Dai Q."/>
            <person name="Wu Y."/>
            <person name="Sun Y."/>
            <person name="Xu J.-R."/>
            <person name="Kang Z.K."/>
            <person name="Wang L."/>
            <person name="Huang L."/>
        </authorList>
    </citation>
    <scope>NUCLEOTIDE SEQUENCE [LARGE SCALE GENOMIC DNA]</scope>
    <source>
        <strain evidence="8">03-8</strain>
    </source>
</reference>
<dbReference type="EMBL" id="CM003104">
    <property type="protein sequence ID" value="KUI71729.1"/>
    <property type="molecule type" value="Genomic_DNA"/>
</dbReference>
<dbReference type="CDD" id="cd11061">
    <property type="entry name" value="CYP67-like"/>
    <property type="match status" value="1"/>
</dbReference>
<dbReference type="SUPFAM" id="SSF48264">
    <property type="entry name" value="Cytochrome P450"/>
    <property type="match status" value="1"/>
</dbReference>
<keyword evidence="2 5" id="KW-0349">Heme</keyword>
<dbReference type="GO" id="GO:0020037">
    <property type="term" value="F:heme binding"/>
    <property type="evidence" value="ECO:0007669"/>
    <property type="project" value="InterPro"/>
</dbReference>
<name>A0A194W5I1_CYTMA</name>
<keyword evidence="9" id="KW-1185">Reference proteome</keyword>
<dbReference type="GO" id="GO:0005506">
    <property type="term" value="F:iron ion binding"/>
    <property type="evidence" value="ECO:0007669"/>
    <property type="project" value="InterPro"/>
</dbReference>
<dbReference type="PANTHER" id="PTHR24305:SF226">
    <property type="entry name" value="CYTOCHROME P450 MONOOXYGENASE"/>
    <property type="match status" value="1"/>
</dbReference>
<keyword evidence="7" id="KW-1133">Transmembrane helix</keyword>
<comment type="similarity">
    <text evidence="6">Belongs to the cytochrome P450 family.</text>
</comment>
<dbReference type="PRINTS" id="PR00463">
    <property type="entry name" value="EP450I"/>
</dbReference>
<accession>A0A194W5I1</accession>
<dbReference type="PROSITE" id="PS00086">
    <property type="entry name" value="CYTOCHROME_P450"/>
    <property type="match status" value="1"/>
</dbReference>
<dbReference type="PRINTS" id="PR00385">
    <property type="entry name" value="P450"/>
</dbReference>
<proteinExistence type="inferred from homology"/>
<protein>
    <submittedName>
        <fullName evidence="8">Isotrichodermin C-15 hydroxylase</fullName>
    </submittedName>
</protein>
<dbReference type="InterPro" id="IPR036396">
    <property type="entry name" value="Cyt_P450_sf"/>
</dbReference>
<dbReference type="InterPro" id="IPR002401">
    <property type="entry name" value="Cyt_P450_E_grp-I"/>
</dbReference>
<dbReference type="InterPro" id="IPR001128">
    <property type="entry name" value="Cyt_P450"/>
</dbReference>
<dbReference type="InterPro" id="IPR050121">
    <property type="entry name" value="Cytochrome_P450_monoxygenase"/>
</dbReference>
<evidence type="ECO:0000256" key="4">
    <source>
        <dbReference type="ARBA" id="ARBA00023004"/>
    </source>
</evidence>
<organism evidence="8 9">
    <name type="scientific">Cytospora mali</name>
    <name type="common">Apple Valsa canker fungus</name>
    <name type="synonym">Valsa mali</name>
    <dbReference type="NCBI Taxonomy" id="578113"/>
    <lineage>
        <taxon>Eukaryota</taxon>
        <taxon>Fungi</taxon>
        <taxon>Dikarya</taxon>
        <taxon>Ascomycota</taxon>
        <taxon>Pezizomycotina</taxon>
        <taxon>Sordariomycetes</taxon>
        <taxon>Sordariomycetidae</taxon>
        <taxon>Diaporthales</taxon>
        <taxon>Cytosporaceae</taxon>
        <taxon>Cytospora</taxon>
    </lineage>
</organism>
<keyword evidence="7" id="KW-0812">Transmembrane</keyword>
<sequence>MSFHDTPDFKVTAAYAGGLLITTVLLVLSYSLLLHPLRGIPGPFLSKFTVLNSGYATVQKRFHLAVFDAHERYGPVVRVAPNRIVFNTATALRDIHQNDQVIKAYTYTNGKVSNALTVRDRDVHRAKRKMVSQAVNDRAMRAFEPTMAEQVHIFLVQILRSARASDMVNMTDRARYLGLDIVGKLSFGYDLHLQTRADNRFVVEALYHSIYRMNIYHALPMLGHSKRLGRLLDALFFGAHAKQAYFRLVETMIKERLAQDIHARADFFSFAAEAMNMDAESVRKSKLWSEALLFIIAGGDTVATGISAIFWYVARNRDCYAKLAAEVRAAFSSGADIKGGPALAGCTYLRACVDESLRLAPPSGTVHWREQDAADARPLVVDGTVVPRGTLVGVCLYSLHRNPAYFDDPHAFLPERWLVSEKGEPGEQRQARKRMQAAFAPFSAGARACPGKAMAYLEMGLTVAKTLWYFDFEPAPGVLGAVGGGKPGDGHGRNRVDEFQLEDIFVSNHEGPYLAFRPRGTLCEELDALI</sequence>
<dbReference type="AlphaFoldDB" id="A0A194W5I1"/>
<dbReference type="GO" id="GO:0016705">
    <property type="term" value="F:oxidoreductase activity, acting on paired donors, with incorporation or reduction of molecular oxygen"/>
    <property type="evidence" value="ECO:0007669"/>
    <property type="project" value="InterPro"/>
</dbReference>
<feature type="transmembrane region" description="Helical" evidence="7">
    <location>
        <begin position="12"/>
        <end position="33"/>
    </location>
</feature>
<dbReference type="GO" id="GO:0004497">
    <property type="term" value="F:monooxygenase activity"/>
    <property type="evidence" value="ECO:0007669"/>
    <property type="project" value="UniProtKB-KW"/>
</dbReference>
<feature type="binding site" description="axial binding residue" evidence="5">
    <location>
        <position position="449"/>
    </location>
    <ligand>
        <name>heme</name>
        <dbReference type="ChEBI" id="CHEBI:30413"/>
    </ligand>
    <ligandPart>
        <name>Fe</name>
        <dbReference type="ChEBI" id="CHEBI:18248"/>
    </ligandPart>
</feature>
<keyword evidence="4 5" id="KW-0408">Iron</keyword>
<keyword evidence="7" id="KW-0472">Membrane</keyword>
<gene>
    <name evidence="8" type="ORF">VM1G_07348</name>
</gene>
<evidence type="ECO:0000256" key="3">
    <source>
        <dbReference type="ARBA" id="ARBA00022723"/>
    </source>
</evidence>
<dbReference type="Gene3D" id="1.10.630.10">
    <property type="entry name" value="Cytochrome P450"/>
    <property type="match status" value="1"/>
</dbReference>
<evidence type="ECO:0000256" key="6">
    <source>
        <dbReference type="RuleBase" id="RU000461"/>
    </source>
</evidence>
<dbReference type="Proteomes" id="UP000078559">
    <property type="component" value="Chromosome 7"/>
</dbReference>
<keyword evidence="6" id="KW-0560">Oxidoreductase</keyword>
<feature type="transmembrane region" description="Helical" evidence="7">
    <location>
        <begin position="291"/>
        <end position="313"/>
    </location>
</feature>
<evidence type="ECO:0000256" key="7">
    <source>
        <dbReference type="SAM" id="Phobius"/>
    </source>
</evidence>
<dbReference type="Pfam" id="PF00067">
    <property type="entry name" value="p450"/>
    <property type="match status" value="1"/>
</dbReference>
<evidence type="ECO:0000313" key="8">
    <source>
        <dbReference type="EMBL" id="KUI71729.1"/>
    </source>
</evidence>
<evidence type="ECO:0000256" key="2">
    <source>
        <dbReference type="ARBA" id="ARBA00022617"/>
    </source>
</evidence>
<keyword evidence="3 5" id="KW-0479">Metal-binding</keyword>
<comment type="cofactor">
    <cofactor evidence="1 5">
        <name>heme</name>
        <dbReference type="ChEBI" id="CHEBI:30413"/>
    </cofactor>
</comment>
<evidence type="ECO:0000256" key="1">
    <source>
        <dbReference type="ARBA" id="ARBA00001971"/>
    </source>
</evidence>